<dbReference type="RefSeq" id="WP_346037337.1">
    <property type="nucleotide sequence ID" value="NZ_BAAALY010000019.1"/>
</dbReference>
<feature type="transmembrane region" description="Helical" evidence="1">
    <location>
        <begin position="142"/>
        <end position="164"/>
    </location>
</feature>
<dbReference type="EMBL" id="BAAALY010000019">
    <property type="protein sequence ID" value="GAA1562120.1"/>
    <property type="molecule type" value="Genomic_DNA"/>
</dbReference>
<organism evidence="2 3">
    <name type="scientific">Brevibacterium picturae</name>
    <dbReference type="NCBI Taxonomy" id="260553"/>
    <lineage>
        <taxon>Bacteria</taxon>
        <taxon>Bacillati</taxon>
        <taxon>Actinomycetota</taxon>
        <taxon>Actinomycetes</taxon>
        <taxon>Micrococcales</taxon>
        <taxon>Brevibacteriaceae</taxon>
        <taxon>Brevibacterium</taxon>
    </lineage>
</organism>
<gene>
    <name evidence="2" type="ORF">GCM10009691_39890</name>
</gene>
<reference evidence="2 3" key="1">
    <citation type="journal article" date="2019" name="Int. J. Syst. Evol. Microbiol.">
        <title>The Global Catalogue of Microorganisms (GCM) 10K type strain sequencing project: providing services to taxonomists for standard genome sequencing and annotation.</title>
        <authorList>
            <consortium name="The Broad Institute Genomics Platform"/>
            <consortium name="The Broad Institute Genome Sequencing Center for Infectious Disease"/>
            <person name="Wu L."/>
            <person name="Ma J."/>
        </authorList>
    </citation>
    <scope>NUCLEOTIDE SEQUENCE [LARGE SCALE GENOMIC DNA]</scope>
    <source>
        <strain evidence="2 3">JCM 13319</strain>
    </source>
</reference>
<proteinExistence type="predicted"/>
<keyword evidence="3" id="KW-1185">Reference proteome</keyword>
<keyword evidence="1" id="KW-0472">Membrane</keyword>
<accession>A0ABN2CPG0</accession>
<comment type="caution">
    <text evidence="2">The sequence shown here is derived from an EMBL/GenBank/DDBJ whole genome shotgun (WGS) entry which is preliminary data.</text>
</comment>
<evidence type="ECO:0000313" key="3">
    <source>
        <dbReference type="Proteomes" id="UP001501791"/>
    </source>
</evidence>
<sequence length="249" mass="26994">MTAIRLEFRKMRRLRTIPVVGVLVVAVALISSVWQFSSSTQTTFDDPSQVPWAAFLLTYTLMAAMTSPLLTAVIASRQTDIEHTGAGWTLAATARYTPGQLCRAKLAALAIILLPATAVQTLLVIGAGLIAGMQAPTDVGPWIGYTIWLYLINTAFCALHIWLAARVENQLISVGIGMLGAFLAVFSLFLPAAVTRLIPWGYYAVITHITQNGDEVAYATPDYAWPVAFLIVAAAAFALGTRRLNRIER</sequence>
<feature type="transmembrane region" description="Helical" evidence="1">
    <location>
        <begin position="106"/>
        <end position="130"/>
    </location>
</feature>
<feature type="transmembrane region" description="Helical" evidence="1">
    <location>
        <begin position="223"/>
        <end position="241"/>
    </location>
</feature>
<feature type="transmembrane region" description="Helical" evidence="1">
    <location>
        <begin position="171"/>
        <end position="194"/>
    </location>
</feature>
<feature type="transmembrane region" description="Helical" evidence="1">
    <location>
        <begin position="51"/>
        <end position="75"/>
    </location>
</feature>
<keyword evidence="1" id="KW-1133">Transmembrane helix</keyword>
<evidence type="ECO:0000256" key="1">
    <source>
        <dbReference type="SAM" id="Phobius"/>
    </source>
</evidence>
<evidence type="ECO:0000313" key="2">
    <source>
        <dbReference type="EMBL" id="GAA1562120.1"/>
    </source>
</evidence>
<dbReference type="Pfam" id="PF12730">
    <property type="entry name" value="ABC2_membrane_4"/>
    <property type="match status" value="1"/>
</dbReference>
<protein>
    <submittedName>
        <fullName evidence="2">ABC transporter permease</fullName>
    </submittedName>
</protein>
<dbReference type="Proteomes" id="UP001501791">
    <property type="component" value="Unassembled WGS sequence"/>
</dbReference>
<name>A0ABN2CPG0_9MICO</name>
<keyword evidence="1" id="KW-0812">Transmembrane</keyword>